<comment type="caution">
    <text evidence="1">The sequence shown here is derived from an EMBL/GenBank/DDBJ whole genome shotgun (WGS) entry which is preliminary data.</text>
</comment>
<accession>A0AAW0KN60</accession>
<dbReference type="Proteomes" id="UP000237347">
    <property type="component" value="Unassembled WGS sequence"/>
</dbReference>
<evidence type="ECO:0000313" key="2">
    <source>
        <dbReference type="Proteomes" id="UP000237347"/>
    </source>
</evidence>
<gene>
    <name evidence="1" type="ORF">CFP56_017263</name>
</gene>
<dbReference type="EMBL" id="PKMF04000270">
    <property type="protein sequence ID" value="KAK7840031.1"/>
    <property type="molecule type" value="Genomic_DNA"/>
</dbReference>
<evidence type="ECO:0008006" key="3">
    <source>
        <dbReference type="Google" id="ProtNLM"/>
    </source>
</evidence>
<keyword evidence="2" id="KW-1185">Reference proteome</keyword>
<name>A0AAW0KN60_QUESU</name>
<dbReference type="AlphaFoldDB" id="A0AAW0KN60"/>
<reference evidence="1 2" key="1">
    <citation type="journal article" date="2018" name="Sci. Data">
        <title>The draft genome sequence of cork oak.</title>
        <authorList>
            <person name="Ramos A.M."/>
            <person name="Usie A."/>
            <person name="Barbosa P."/>
            <person name="Barros P.M."/>
            <person name="Capote T."/>
            <person name="Chaves I."/>
            <person name="Simoes F."/>
            <person name="Abreu I."/>
            <person name="Carrasquinho I."/>
            <person name="Faro C."/>
            <person name="Guimaraes J.B."/>
            <person name="Mendonca D."/>
            <person name="Nobrega F."/>
            <person name="Rodrigues L."/>
            <person name="Saibo N.J.M."/>
            <person name="Varela M.C."/>
            <person name="Egas C."/>
            <person name="Matos J."/>
            <person name="Miguel C.M."/>
            <person name="Oliveira M.M."/>
            <person name="Ricardo C.P."/>
            <person name="Goncalves S."/>
        </authorList>
    </citation>
    <scope>NUCLEOTIDE SEQUENCE [LARGE SCALE GENOMIC DNA]</scope>
    <source>
        <strain evidence="2">cv. HL8</strain>
    </source>
</reference>
<protein>
    <recommendedName>
        <fullName evidence="3">Reverse transcriptase zinc-binding domain-containing protein</fullName>
    </recommendedName>
</protein>
<evidence type="ECO:0000313" key="1">
    <source>
        <dbReference type="EMBL" id="KAK7840031.1"/>
    </source>
</evidence>
<organism evidence="1 2">
    <name type="scientific">Quercus suber</name>
    <name type="common">Cork oak</name>
    <dbReference type="NCBI Taxonomy" id="58331"/>
    <lineage>
        <taxon>Eukaryota</taxon>
        <taxon>Viridiplantae</taxon>
        <taxon>Streptophyta</taxon>
        <taxon>Embryophyta</taxon>
        <taxon>Tracheophyta</taxon>
        <taxon>Spermatophyta</taxon>
        <taxon>Magnoliopsida</taxon>
        <taxon>eudicotyledons</taxon>
        <taxon>Gunneridae</taxon>
        <taxon>Pentapetalae</taxon>
        <taxon>rosids</taxon>
        <taxon>fabids</taxon>
        <taxon>Fagales</taxon>
        <taxon>Fagaceae</taxon>
        <taxon>Quercus</taxon>
    </lineage>
</organism>
<sequence>MWLKEGSCTDVMEEAWVRGESQDSVFPLTTYLAECRASLICREALATKSNLKKRQITKDDIYPQCGKGAETSLHVFWFCYRAKEVWSNSKTVFPFSIDNGWSFIDVVWQLVNHRPICSSLMEKVLSLCWEIWNDRNTVHNGGRHRAGKTLSSRFRRVERSETET</sequence>
<proteinExistence type="predicted"/>